<dbReference type="InterPro" id="IPR037883">
    <property type="entry name" value="Knr4/Smi1-like_sf"/>
</dbReference>
<dbReference type="RefSeq" id="WP_361708832.1">
    <property type="nucleotide sequence ID" value="NZ_JBEZVE010000030.1"/>
</dbReference>
<evidence type="ECO:0000313" key="3">
    <source>
        <dbReference type="Proteomes" id="UP001550739"/>
    </source>
</evidence>
<dbReference type="Gene3D" id="3.40.1580.10">
    <property type="entry name" value="SMI1/KNR4-like"/>
    <property type="match status" value="1"/>
</dbReference>
<gene>
    <name evidence="2" type="ORF">AB0E89_40110</name>
</gene>
<reference evidence="2 3" key="1">
    <citation type="submission" date="2024-06" db="EMBL/GenBank/DDBJ databases">
        <title>The Natural Products Discovery Center: Release of the First 8490 Sequenced Strains for Exploring Actinobacteria Biosynthetic Diversity.</title>
        <authorList>
            <person name="Kalkreuter E."/>
            <person name="Kautsar S.A."/>
            <person name="Yang D."/>
            <person name="Bader C.D."/>
            <person name="Teijaro C.N."/>
            <person name="Fluegel L."/>
            <person name="Davis C.M."/>
            <person name="Simpson J.R."/>
            <person name="Lauterbach L."/>
            <person name="Steele A.D."/>
            <person name="Gui C."/>
            <person name="Meng S."/>
            <person name="Li G."/>
            <person name="Viehrig K."/>
            <person name="Ye F."/>
            <person name="Su P."/>
            <person name="Kiefer A.F."/>
            <person name="Nichols A."/>
            <person name="Cepeda A.J."/>
            <person name="Yan W."/>
            <person name="Fan B."/>
            <person name="Jiang Y."/>
            <person name="Adhikari A."/>
            <person name="Zheng C.-J."/>
            <person name="Schuster L."/>
            <person name="Cowan T.M."/>
            <person name="Smanski M.J."/>
            <person name="Chevrette M.G."/>
            <person name="De Carvalho L.P.S."/>
            <person name="Shen B."/>
        </authorList>
    </citation>
    <scope>NUCLEOTIDE SEQUENCE [LARGE SCALE GENOMIC DNA]</scope>
    <source>
        <strain evidence="2 3">NPDC033843</strain>
    </source>
</reference>
<feature type="domain" description="Knr4/Smi1-like" evidence="1">
    <location>
        <begin position="22"/>
        <end position="141"/>
    </location>
</feature>
<dbReference type="SUPFAM" id="SSF160631">
    <property type="entry name" value="SMI1/KNR4-like"/>
    <property type="match status" value="1"/>
</dbReference>
<proteinExistence type="predicted"/>
<organism evidence="2 3">
    <name type="scientific">Streptomyces sp. 900129855</name>
    <dbReference type="NCBI Taxonomy" id="3155129"/>
    <lineage>
        <taxon>Bacteria</taxon>
        <taxon>Bacillati</taxon>
        <taxon>Actinomycetota</taxon>
        <taxon>Actinomycetes</taxon>
        <taxon>Kitasatosporales</taxon>
        <taxon>Streptomycetaceae</taxon>
        <taxon>Streptomyces</taxon>
    </lineage>
</organism>
<protein>
    <submittedName>
        <fullName evidence="2">SMI1/KNR4 family protein</fullName>
    </submittedName>
</protein>
<dbReference type="EMBL" id="JBEZVE010000030">
    <property type="protein sequence ID" value="MEU3786665.1"/>
    <property type="molecule type" value="Genomic_DNA"/>
</dbReference>
<evidence type="ECO:0000259" key="1">
    <source>
        <dbReference type="Pfam" id="PF09346"/>
    </source>
</evidence>
<sequence length="179" mass="20395">MNPHVERLTRLVAPPDVPPLRKDWDGVISELGTGLPGDYVDLIDAYGGGRFDGYLWFLEPGCANRHYDLERSISERNEAFQMLWEMGEPKPEQLELPGSQVIPWASTDNGEFLYWLVRPGVDPDEWTVMVNEARGERWEQFEVGCSELLVRLLAGEIHSEILSSSFPSRVHEFRSSASF</sequence>
<dbReference type="Pfam" id="PF09346">
    <property type="entry name" value="SMI1_KNR4"/>
    <property type="match status" value="1"/>
</dbReference>
<name>A0ABV2ZW22_9ACTN</name>
<keyword evidence="3" id="KW-1185">Reference proteome</keyword>
<comment type="caution">
    <text evidence="2">The sequence shown here is derived from an EMBL/GenBank/DDBJ whole genome shotgun (WGS) entry which is preliminary data.</text>
</comment>
<evidence type="ECO:0000313" key="2">
    <source>
        <dbReference type="EMBL" id="MEU3786665.1"/>
    </source>
</evidence>
<accession>A0ABV2ZW22</accession>
<dbReference type="Proteomes" id="UP001550739">
    <property type="component" value="Unassembled WGS sequence"/>
</dbReference>
<dbReference type="InterPro" id="IPR018958">
    <property type="entry name" value="Knr4/Smi1-like_dom"/>
</dbReference>